<name>A0A3R7NRA2_9TRYP</name>
<dbReference type="GeneID" id="40315502"/>
<evidence type="ECO:0000313" key="5">
    <source>
        <dbReference type="Proteomes" id="UP000284403"/>
    </source>
</evidence>
<keyword evidence="2" id="KW-0175">Coiled coil</keyword>
<accession>A0A3R7NRA2</accession>
<dbReference type="GO" id="GO:0019216">
    <property type="term" value="P:regulation of lipid metabolic process"/>
    <property type="evidence" value="ECO:0007669"/>
    <property type="project" value="TreeGrafter"/>
</dbReference>
<dbReference type="Pfam" id="PF07047">
    <property type="entry name" value="OPA3"/>
    <property type="match status" value="1"/>
</dbReference>
<dbReference type="Proteomes" id="UP000284403">
    <property type="component" value="Unassembled WGS sequence"/>
</dbReference>
<evidence type="ECO:0000256" key="2">
    <source>
        <dbReference type="ARBA" id="ARBA00023054"/>
    </source>
</evidence>
<sequence length="232" mass="25539">MPPLPAFKFFFLAIRQLSKPVVKAIVSRAQNKATITRAVCIGFGRFSLGISLVIEKWTAEDKSRGGHGSWAVPGRSAAKTSEPEEGLLVVPRSRSLFQTAAPPRGSSGKQRIGRLFFRRPMQSSWGAFRSAYSSSIEEESLVKTGAEVLIELLVYSILAVALYFEVSTSSQASEAKEARMLQRIEALEGKVNELIQGDHVDAVEALEVPKRVVVGRLERMKEGMSNALFWLV</sequence>
<dbReference type="GO" id="GO:0005739">
    <property type="term" value="C:mitochondrion"/>
    <property type="evidence" value="ECO:0007669"/>
    <property type="project" value="TreeGrafter"/>
</dbReference>
<evidence type="ECO:0000313" key="4">
    <source>
        <dbReference type="EMBL" id="RNF25848.1"/>
    </source>
</evidence>
<protein>
    <recommendedName>
        <fullName evidence="6">Optic atrophy 3 protein (OPA3)</fullName>
    </recommendedName>
</protein>
<evidence type="ECO:0000256" key="1">
    <source>
        <dbReference type="ARBA" id="ARBA00007584"/>
    </source>
</evidence>
<dbReference type="PANTHER" id="PTHR12499:SF0">
    <property type="entry name" value="OPTIC ATROPHY 3 PROTEIN"/>
    <property type="match status" value="1"/>
</dbReference>
<organism evidence="4 5">
    <name type="scientific">Trypanosoma conorhini</name>
    <dbReference type="NCBI Taxonomy" id="83891"/>
    <lineage>
        <taxon>Eukaryota</taxon>
        <taxon>Discoba</taxon>
        <taxon>Euglenozoa</taxon>
        <taxon>Kinetoplastea</taxon>
        <taxon>Metakinetoplastina</taxon>
        <taxon>Trypanosomatida</taxon>
        <taxon>Trypanosomatidae</taxon>
        <taxon>Trypanosoma</taxon>
    </lineage>
</organism>
<keyword evidence="5" id="KW-1185">Reference proteome</keyword>
<evidence type="ECO:0008006" key="6">
    <source>
        <dbReference type="Google" id="ProtNLM"/>
    </source>
</evidence>
<evidence type="ECO:0000256" key="3">
    <source>
        <dbReference type="SAM" id="MobiDB-lite"/>
    </source>
</evidence>
<dbReference type="InterPro" id="IPR010754">
    <property type="entry name" value="OPA3-like"/>
</dbReference>
<comment type="caution">
    <text evidence="4">The sequence shown here is derived from an EMBL/GenBank/DDBJ whole genome shotgun (WGS) entry which is preliminary data.</text>
</comment>
<proteinExistence type="inferred from homology"/>
<dbReference type="OrthoDB" id="2129069at2759"/>
<feature type="region of interest" description="Disordered" evidence="3">
    <location>
        <begin position="62"/>
        <end position="84"/>
    </location>
</feature>
<dbReference type="EMBL" id="MKKU01000069">
    <property type="protein sequence ID" value="RNF25848.1"/>
    <property type="molecule type" value="Genomic_DNA"/>
</dbReference>
<gene>
    <name evidence="4" type="ORF">Tco025E_01891</name>
</gene>
<dbReference type="RefSeq" id="XP_029231054.1">
    <property type="nucleotide sequence ID" value="XM_029368827.1"/>
</dbReference>
<reference evidence="4 5" key="1">
    <citation type="journal article" date="2018" name="BMC Genomics">
        <title>Genomic comparison of Trypanosoma conorhini and Trypanosoma rangeli to Trypanosoma cruzi strains of high and low virulence.</title>
        <authorList>
            <person name="Bradwell K.R."/>
            <person name="Koparde V.N."/>
            <person name="Matveyev A.V."/>
            <person name="Serrano M.G."/>
            <person name="Alves J.M."/>
            <person name="Parikh H."/>
            <person name="Huang B."/>
            <person name="Lee V."/>
            <person name="Espinosa-Alvarez O."/>
            <person name="Ortiz P.A."/>
            <person name="Costa-Martins A.G."/>
            <person name="Teixeira M.M."/>
            <person name="Buck G.A."/>
        </authorList>
    </citation>
    <scope>NUCLEOTIDE SEQUENCE [LARGE SCALE GENOMIC DNA]</scope>
    <source>
        <strain evidence="4 5">025E</strain>
    </source>
</reference>
<dbReference type="PANTHER" id="PTHR12499">
    <property type="entry name" value="OPTIC ATROPHY 3 PROTEIN OPA3"/>
    <property type="match status" value="1"/>
</dbReference>
<dbReference type="AlphaFoldDB" id="A0A3R7NRA2"/>
<comment type="similarity">
    <text evidence="1">Belongs to the OPA3 family.</text>
</comment>